<reference evidence="3" key="1">
    <citation type="submission" date="2020-06" db="EMBL/GenBank/DDBJ databases">
        <title>Nostoc edaphicum CCNP1411 genome.</title>
        <authorList>
            <person name="Fidor A."/>
            <person name="Grabski M."/>
            <person name="Gawor J."/>
            <person name="Gromadka R."/>
            <person name="Wegrzyn G."/>
            <person name="Mazur-Marzec H."/>
        </authorList>
    </citation>
    <scope>NUCLEOTIDE SEQUENCE [LARGE SCALE GENOMIC DNA]</scope>
    <source>
        <strain evidence="3">CCNP1411</strain>
    </source>
</reference>
<dbReference type="RefSeq" id="WP_181927579.1">
    <property type="nucleotide sequence ID" value="NZ_CP054698.1"/>
</dbReference>
<name>A0A7D7LC18_9NOSO</name>
<dbReference type="PANTHER" id="PTHR19871:SF14">
    <property type="entry name" value="DUF4062 DOMAIN-CONTAINING PROTEIN"/>
    <property type="match status" value="1"/>
</dbReference>
<evidence type="ECO:0000313" key="3">
    <source>
        <dbReference type="Proteomes" id="UP000514713"/>
    </source>
</evidence>
<evidence type="ECO:0000313" key="2">
    <source>
        <dbReference type="EMBL" id="QMS89653.1"/>
    </source>
</evidence>
<proteinExistence type="predicted"/>
<protein>
    <submittedName>
        <fullName evidence="2">ATP-binding protein</fullName>
    </submittedName>
</protein>
<dbReference type="InterPro" id="IPR052752">
    <property type="entry name" value="NACHT-WD_repeat"/>
</dbReference>
<dbReference type="EMBL" id="CP054698">
    <property type="protein sequence ID" value="QMS89653.1"/>
    <property type="molecule type" value="Genomic_DNA"/>
</dbReference>
<accession>A0A7D7LC18</accession>
<feature type="domain" description="Orc1-like AAA ATPase" evidence="1">
    <location>
        <begin position="28"/>
        <end position="166"/>
    </location>
</feature>
<sequence length="383" mass="44231">MKPIAENPINIPRYPLEFQQIITAKNQNFVGREFVFAAINKFLNQSDRGYFTIIGDPGIGKSAILAHYVSQNPGVVYYNVEISGKNRVEEFLTTICTQLIEIAQNQGIKTSVERSRNNLTANFSDSTTEDSGFLSLLLQQISNRLQPKQHLIITIDGCDRIDINNQPRGSNIFYLPRYLPEKVYFILIRRPFLADKSGLLIETPAQSLDLSNYPEQNRADIQEYIKTYLNESSHSVDDFSASHRVPSVSEDKTRKDVSLNMTEQGFNDETNFMYVKEILAAINEDIYPQNLQIYYQNHLEKMNLATSKQQPMALQVLNILVQEQSISMEAIAERLDVDEYEIKVILDKWREFLYLESIAAEIHYSVYHASFRDWLRQQIESKF</sequence>
<dbReference type="Pfam" id="PF13191">
    <property type="entry name" value="AAA_16"/>
    <property type="match status" value="1"/>
</dbReference>
<organism evidence="2 3">
    <name type="scientific">Nostoc edaphicum CCNP1411</name>
    <dbReference type="NCBI Taxonomy" id="1472755"/>
    <lineage>
        <taxon>Bacteria</taxon>
        <taxon>Bacillati</taxon>
        <taxon>Cyanobacteriota</taxon>
        <taxon>Cyanophyceae</taxon>
        <taxon>Nostocales</taxon>
        <taxon>Nostocaceae</taxon>
        <taxon>Nostoc</taxon>
    </lineage>
</organism>
<dbReference type="GO" id="GO:0005524">
    <property type="term" value="F:ATP binding"/>
    <property type="evidence" value="ECO:0007669"/>
    <property type="project" value="UniProtKB-KW"/>
</dbReference>
<dbReference type="Gene3D" id="3.40.50.300">
    <property type="entry name" value="P-loop containing nucleotide triphosphate hydrolases"/>
    <property type="match status" value="1"/>
</dbReference>
<keyword evidence="2" id="KW-0067">ATP-binding</keyword>
<dbReference type="SUPFAM" id="SSF52540">
    <property type="entry name" value="P-loop containing nucleoside triphosphate hydrolases"/>
    <property type="match status" value="1"/>
</dbReference>
<dbReference type="InterPro" id="IPR027417">
    <property type="entry name" value="P-loop_NTPase"/>
</dbReference>
<dbReference type="InterPro" id="IPR041664">
    <property type="entry name" value="AAA_16"/>
</dbReference>
<dbReference type="KEGG" id="ned:HUN01_19470"/>
<dbReference type="Proteomes" id="UP000514713">
    <property type="component" value="Chromosome"/>
</dbReference>
<keyword evidence="2" id="KW-0547">Nucleotide-binding</keyword>
<evidence type="ECO:0000259" key="1">
    <source>
        <dbReference type="Pfam" id="PF13191"/>
    </source>
</evidence>
<dbReference type="PANTHER" id="PTHR19871">
    <property type="entry name" value="BETA TRANSDUCIN-RELATED PROTEIN"/>
    <property type="match status" value="1"/>
</dbReference>
<gene>
    <name evidence="2" type="ORF">HUN01_19470</name>
</gene>
<dbReference type="AlphaFoldDB" id="A0A7D7LC18"/>
<keyword evidence="3" id="KW-1185">Reference proteome</keyword>